<dbReference type="SUPFAM" id="SSF54593">
    <property type="entry name" value="Glyoxalase/Bleomycin resistance protein/Dihydroxybiphenyl dioxygenase"/>
    <property type="match status" value="2"/>
</dbReference>
<dbReference type="STRING" id="394193.SAMN04489732_14117"/>
<accession>A0A1H8YQ09</accession>
<dbReference type="InterPro" id="IPR037523">
    <property type="entry name" value="VOC_core"/>
</dbReference>
<reference evidence="2 3" key="1">
    <citation type="submission" date="2016-10" db="EMBL/GenBank/DDBJ databases">
        <authorList>
            <person name="de Groot N.N."/>
        </authorList>
    </citation>
    <scope>NUCLEOTIDE SEQUENCE [LARGE SCALE GENOMIC DNA]</scope>
    <source>
        <strain evidence="2 3">DSM 44993</strain>
    </source>
</reference>
<dbReference type="EMBL" id="FOEF01000041">
    <property type="protein sequence ID" value="SEP54260.1"/>
    <property type="molecule type" value="Genomic_DNA"/>
</dbReference>
<keyword evidence="2" id="KW-0223">Dioxygenase</keyword>
<organism evidence="2 3">
    <name type="scientific">Amycolatopsis saalfeldensis</name>
    <dbReference type="NCBI Taxonomy" id="394193"/>
    <lineage>
        <taxon>Bacteria</taxon>
        <taxon>Bacillati</taxon>
        <taxon>Actinomycetota</taxon>
        <taxon>Actinomycetes</taxon>
        <taxon>Pseudonocardiales</taxon>
        <taxon>Pseudonocardiaceae</taxon>
        <taxon>Amycolatopsis</taxon>
    </lineage>
</organism>
<dbReference type="Pfam" id="PF00903">
    <property type="entry name" value="Glyoxalase"/>
    <property type="match status" value="1"/>
</dbReference>
<dbReference type="GO" id="GO:0051213">
    <property type="term" value="F:dioxygenase activity"/>
    <property type="evidence" value="ECO:0007669"/>
    <property type="project" value="UniProtKB-KW"/>
</dbReference>
<dbReference type="AlphaFoldDB" id="A0A1H8YQ09"/>
<evidence type="ECO:0000313" key="3">
    <source>
        <dbReference type="Proteomes" id="UP000198582"/>
    </source>
</evidence>
<dbReference type="InterPro" id="IPR004360">
    <property type="entry name" value="Glyas_Fos-R_dOase_dom"/>
</dbReference>
<dbReference type="PROSITE" id="PS51819">
    <property type="entry name" value="VOC"/>
    <property type="match status" value="1"/>
</dbReference>
<gene>
    <name evidence="2" type="ORF">SAMN04489732_14117</name>
</gene>
<dbReference type="OrthoDB" id="3827654at2"/>
<name>A0A1H8YQ09_9PSEU</name>
<dbReference type="Gene3D" id="3.10.180.10">
    <property type="entry name" value="2,3-Dihydroxybiphenyl 1,2-Dioxygenase, domain 1"/>
    <property type="match status" value="2"/>
</dbReference>
<dbReference type="InterPro" id="IPR029068">
    <property type="entry name" value="Glyas_Bleomycin-R_OHBP_Dase"/>
</dbReference>
<keyword evidence="3" id="KW-1185">Reference proteome</keyword>
<protein>
    <submittedName>
        <fullName evidence="2">Glyoxalase/Bleomycin resistance protein/Dioxygenase superfamily protein</fullName>
    </submittedName>
</protein>
<dbReference type="RefSeq" id="WP_091629437.1">
    <property type="nucleotide sequence ID" value="NZ_FOEF01000041.1"/>
</dbReference>
<proteinExistence type="predicted"/>
<dbReference type="Proteomes" id="UP000198582">
    <property type="component" value="Unassembled WGS sequence"/>
</dbReference>
<evidence type="ECO:0000313" key="2">
    <source>
        <dbReference type="EMBL" id="SEP54260.1"/>
    </source>
</evidence>
<sequence>MPLHTLNALTIGVPEAKAVRGYYEDFGLTGEDGGWLSTAEGGKQLRLVPAPHRQLLRMEIGVDDPDDIGRIAGRLRRIGVAVSRLSQESVTAVEPVTGVEVTAEVTRRLVQYPSPAAAHNRPGVIERPEARAPAILREGRVRPRKLGHVVIGSVDQATSQRFFVDGFGLKVSDEVRDTAAFLRCSSDHHNVLVQRAPVNFLHHTAWQVEDVDEIGRGAMAMLEDDPERHAWGLGRHFIGSNFFWYLRDPAGMFSEYYSDLDCIVDDALWSPQVWDDAKANYSWGPPLPPSFVSPEDLAAHMTGAHGKP</sequence>
<evidence type="ECO:0000259" key="1">
    <source>
        <dbReference type="PROSITE" id="PS51819"/>
    </source>
</evidence>
<feature type="domain" description="VOC" evidence="1">
    <location>
        <begin position="145"/>
        <end position="259"/>
    </location>
</feature>
<keyword evidence="2" id="KW-0560">Oxidoreductase</keyword>